<feature type="chain" id="PRO_5003243379" evidence="1">
    <location>
        <begin position="20"/>
        <end position="295"/>
    </location>
</feature>
<protein>
    <submittedName>
        <fullName evidence="2">Ani s 12 allergen</fullName>
    </submittedName>
</protein>
<dbReference type="AlphaFoldDB" id="E9RFF6"/>
<organism evidence="2">
    <name type="scientific">Anisakis simplex</name>
    <name type="common">Herring worm</name>
    <dbReference type="NCBI Taxonomy" id="6269"/>
    <lineage>
        <taxon>Eukaryota</taxon>
        <taxon>Metazoa</taxon>
        <taxon>Ecdysozoa</taxon>
        <taxon>Nematoda</taxon>
        <taxon>Chromadorea</taxon>
        <taxon>Rhabditida</taxon>
        <taxon>Spirurina</taxon>
        <taxon>Ascaridomorpha</taxon>
        <taxon>Ascaridoidea</taxon>
        <taxon>Anisakidae</taxon>
        <taxon>Anisakis</taxon>
        <taxon>Anisakis simplex complex</taxon>
    </lineage>
</organism>
<dbReference type="EMBL" id="AB555757">
    <property type="protein sequence ID" value="BAJ78223.1"/>
    <property type="molecule type" value="mRNA"/>
</dbReference>
<keyword evidence="1" id="KW-0732">Signal</keyword>
<gene>
    <name evidence="2" type="primary">Anis12</name>
</gene>
<accession>E9RFF6</accession>
<feature type="signal peptide" evidence="1">
    <location>
        <begin position="1"/>
        <end position="19"/>
    </location>
</feature>
<dbReference type="Allergome" id="9405">
    <property type="allergen name" value="Ani s 12.0101"/>
</dbReference>
<sequence>MLSHLWLIQLCIVAVLSNSEREEFAFLCPVVKNLPPSVREQCIESQIVIRDCKEKKYGENCAELIKQCVTITGAPPVTIGGSGQYRVASSLRDCIKKGGYMGYCSNFTTHENCIKWKDECAPSEAAEKKDENSLEVFPETFSQCFKSQVVMQQCMNEGEEECSKIEKECVDALGTPPVTTAANGAYQMAAPLHRCIENGGWMKMCSTWINATICERWKQECSRDKDAEPPTNFSQCIQTQTVMLQCKLEFGDKCKALQEECVAATYAPTAYVDANPPIFTSETIRCVQRKMAKGL</sequence>
<dbReference type="Allergome" id="9404">
    <property type="allergen name" value="Ani s 12"/>
</dbReference>
<name>E9RFF6_ANISI</name>
<reference evidence="2" key="1">
    <citation type="journal article" date="2011" name="Parasitol. Int.">
        <title>Identification of novel three allergens from Anisakis simplex by chemiluminescent immunoscreening of an expression cDNA library.</title>
        <authorList>
            <person name="Kobayashi Y."/>
            <person name="Ohsaki K."/>
            <person name="Ikeda K."/>
            <person name="Kakemoto S."/>
            <person name="Ishizaki S."/>
            <person name="Shimakura K."/>
            <person name="Nagashima Y."/>
            <person name="Shiomi K."/>
        </authorList>
    </citation>
    <scope>NUCLEOTIDE SEQUENCE</scope>
</reference>
<evidence type="ECO:0000313" key="2">
    <source>
        <dbReference type="EMBL" id="BAJ78223.1"/>
    </source>
</evidence>
<proteinExistence type="evidence at transcript level"/>
<evidence type="ECO:0000256" key="1">
    <source>
        <dbReference type="SAM" id="SignalP"/>
    </source>
</evidence>